<geneLocation type="mitochondrion" evidence="1"/>
<evidence type="ECO:0000313" key="1">
    <source>
        <dbReference type="EMBL" id="KUM46502.1"/>
    </source>
</evidence>
<dbReference type="AlphaFoldDB" id="A0A101LW93"/>
<keyword evidence="1" id="KW-0496">Mitochondrion</keyword>
<comment type="caution">
    <text evidence="1">The sequence shown here is derived from an EMBL/GenBank/DDBJ whole genome shotgun (WGS) entry which is preliminary data.</text>
</comment>
<accession>A0A101LW93</accession>
<dbReference type="EMBL" id="LKAM01000011">
    <property type="protein sequence ID" value="KUM46502.1"/>
    <property type="molecule type" value="Genomic_DNA"/>
</dbReference>
<name>A0A101LW93_PICGL</name>
<organism evidence="1">
    <name type="scientific">Picea glauca</name>
    <name type="common">White spruce</name>
    <name type="synonym">Pinus glauca</name>
    <dbReference type="NCBI Taxonomy" id="3330"/>
    <lineage>
        <taxon>Eukaryota</taxon>
        <taxon>Viridiplantae</taxon>
        <taxon>Streptophyta</taxon>
        <taxon>Embryophyta</taxon>
        <taxon>Tracheophyta</taxon>
        <taxon>Spermatophyta</taxon>
        <taxon>Pinopsida</taxon>
        <taxon>Pinidae</taxon>
        <taxon>Conifers I</taxon>
        <taxon>Pinales</taxon>
        <taxon>Pinaceae</taxon>
        <taxon>Picea</taxon>
    </lineage>
</organism>
<protein>
    <submittedName>
        <fullName evidence="1">Uncharacterized protein</fullName>
    </submittedName>
</protein>
<reference evidence="1" key="1">
    <citation type="journal article" date="2015" name="Genome Biol. Evol.">
        <title>Organellar Genomes of White Spruce (Picea glauca): Assembly and Annotation.</title>
        <authorList>
            <person name="Jackman S.D."/>
            <person name="Warren R.L."/>
            <person name="Gibb E.A."/>
            <person name="Vandervalk B.P."/>
            <person name="Mohamadi H."/>
            <person name="Chu J."/>
            <person name="Raymond A."/>
            <person name="Pleasance S."/>
            <person name="Coope R."/>
            <person name="Wildung M.R."/>
            <person name="Ritland C.E."/>
            <person name="Bousquet J."/>
            <person name="Jones S.J."/>
            <person name="Bohlmann J."/>
            <person name="Birol I."/>
        </authorList>
    </citation>
    <scope>NUCLEOTIDE SEQUENCE [LARGE SCALE GENOMIC DNA]</scope>
    <source>
        <tissue evidence="1">Flushing bud</tissue>
    </source>
</reference>
<sequence length="75" mass="8683">MNESLCMLMILRCIVSNASSRKLRTYRWRPVVLQVPLFSLPQKRVAPILARYLTLLISISFERSARSIISRSFQG</sequence>
<proteinExistence type="predicted"/>
<gene>
    <name evidence="1" type="ORF">ABT39_MTgene1603</name>
</gene>